<reference evidence="1" key="1">
    <citation type="journal article" date="2021" name="Proc. Natl. Acad. Sci. U.S.A.">
        <title>A Catalog of Tens of Thousands of Viruses from Human Metagenomes Reveals Hidden Associations with Chronic Diseases.</title>
        <authorList>
            <person name="Tisza M.J."/>
            <person name="Buck C.B."/>
        </authorList>
    </citation>
    <scope>NUCLEOTIDE SEQUENCE</scope>
    <source>
        <strain evidence="1">CtNxi14</strain>
    </source>
</reference>
<evidence type="ECO:0000313" key="1">
    <source>
        <dbReference type="EMBL" id="DAG06091.1"/>
    </source>
</evidence>
<dbReference type="EMBL" id="BK016266">
    <property type="protein sequence ID" value="DAG06091.1"/>
    <property type="molecule type" value="Genomic_DNA"/>
</dbReference>
<protein>
    <submittedName>
        <fullName evidence="1">Terminase</fullName>
    </submittedName>
</protein>
<accession>A0A8S5VHK7</accession>
<name>A0A8S5VHK7_9CAUD</name>
<organism evidence="1">
    <name type="scientific">Siphoviridae sp. ctNxi14</name>
    <dbReference type="NCBI Taxonomy" id="2825475"/>
    <lineage>
        <taxon>Viruses</taxon>
        <taxon>Duplodnaviria</taxon>
        <taxon>Heunggongvirae</taxon>
        <taxon>Uroviricota</taxon>
        <taxon>Caudoviricetes</taxon>
    </lineage>
</organism>
<proteinExistence type="predicted"/>
<sequence length="555" mass="63295">MQPKQCIAIIDSIKAYAKQNPTEAQVYEDWFQAVVNLRDALPQDKRFDAYKYSGELRSVCAAMMGKMKTGEDVAKVYDIIGRTYLFEAKDVFDSYCIYLEWNRAPEKKFYQPRRRVLKVLAYDLEDLFYKRIDFLGVSLPARVGKSTLCIFFITWLMGNRPDVASVMSGHSDKLTNGFYGEVLSIITDPVTYNWGKIFPDVQLVDKSAKDESVDLNRKKRFPTLTCRSIGGTLTGAVEIGEGGVLYSDDLIEDLEESLNVERLNNKYDAYLNQLKDRKKQGALELMVGTRWNVLDPLGRIQNQYADNPKYRFRVIPAVDENGHSNFNYDYGVGFDDAYYADMKASIDDATWWAKYMGKPYVREGLLFPADELRYFNGVLPDGEPDRKLMVMDIAWGGGDFTACPIAYVYGDAVFIPDLVFNNGDKTVTRPEVVGKIIQHKINVVRGEANNGGDEYCDVVDSQLRQQGYHCSVRSQRAPSGQSKLSRIIQYAPDIKRFYFLDEKHQSKEYKAFMEQVTMFTQLGKVPHDDAPDSLAQLADELYNGISKIEPVKRPF</sequence>